<proteinExistence type="predicted"/>
<organism evidence="1 2">
    <name type="scientific">Desulfonema magnum</name>
    <dbReference type="NCBI Taxonomy" id="45655"/>
    <lineage>
        <taxon>Bacteria</taxon>
        <taxon>Pseudomonadati</taxon>
        <taxon>Thermodesulfobacteriota</taxon>
        <taxon>Desulfobacteria</taxon>
        <taxon>Desulfobacterales</taxon>
        <taxon>Desulfococcaceae</taxon>
        <taxon>Desulfonema</taxon>
    </lineage>
</organism>
<keyword evidence="2" id="KW-1185">Reference proteome</keyword>
<reference evidence="1" key="1">
    <citation type="journal article" date="2021" name="Microb. Physiol.">
        <title>Proteogenomic Insights into the Physiology of Marine, Sulfate-Reducing, Filamentous Desulfonema limicola and Desulfonema magnum.</title>
        <authorList>
            <person name="Schnaars V."/>
            <person name="Wohlbrand L."/>
            <person name="Scheve S."/>
            <person name="Hinrichs C."/>
            <person name="Reinhardt R."/>
            <person name="Rabus R."/>
        </authorList>
    </citation>
    <scope>NUCLEOTIDE SEQUENCE</scope>
    <source>
        <strain evidence="1">4be13</strain>
    </source>
</reference>
<sequence length="57" mass="6504">MRVKDVGGSESRVVMMRIAVRTLPQPERAQTSDRWRITGKITKGFTAGSTDRQWFAH</sequence>
<name>A0A975BU91_9BACT</name>
<dbReference type="KEGG" id="dmm:dnm_073190"/>
<dbReference type="AlphaFoldDB" id="A0A975BU91"/>
<accession>A0A975BU91</accession>
<protein>
    <submittedName>
        <fullName evidence="1">Uncharacterized protein</fullName>
    </submittedName>
</protein>
<dbReference type="EMBL" id="CP061800">
    <property type="protein sequence ID" value="QTA91255.1"/>
    <property type="molecule type" value="Genomic_DNA"/>
</dbReference>
<evidence type="ECO:0000313" key="2">
    <source>
        <dbReference type="Proteomes" id="UP000663722"/>
    </source>
</evidence>
<evidence type="ECO:0000313" key="1">
    <source>
        <dbReference type="EMBL" id="QTA91255.1"/>
    </source>
</evidence>
<gene>
    <name evidence="1" type="ORF">dnm_073190</name>
</gene>
<dbReference type="Proteomes" id="UP000663722">
    <property type="component" value="Chromosome"/>
</dbReference>